<proteinExistence type="inferred from homology"/>
<gene>
    <name evidence="5" type="ORF">SAMN06265360_113104</name>
</gene>
<dbReference type="GO" id="GO:0050661">
    <property type="term" value="F:NADP binding"/>
    <property type="evidence" value="ECO:0007669"/>
    <property type="project" value="InterPro"/>
</dbReference>
<evidence type="ECO:0000256" key="3">
    <source>
        <dbReference type="ARBA" id="ARBA00023064"/>
    </source>
</evidence>
<accession>A0A238Y4N7</accession>
<dbReference type="SUPFAM" id="SSF51735">
    <property type="entry name" value="NAD(P)-binding Rossmann-fold domains"/>
    <property type="match status" value="1"/>
</dbReference>
<dbReference type="GO" id="GO:0004616">
    <property type="term" value="F:phosphogluconate dehydrogenase (decarboxylating) activity"/>
    <property type="evidence" value="ECO:0007669"/>
    <property type="project" value="InterPro"/>
</dbReference>
<keyword evidence="6" id="KW-1185">Reference proteome</keyword>
<dbReference type="Gene3D" id="1.10.1040.10">
    <property type="entry name" value="N-(1-d-carboxylethyl)-l-norvaline Dehydrogenase, domain 2"/>
    <property type="match status" value="1"/>
</dbReference>
<name>A0A238Y4N7_9PSEU</name>
<dbReference type="Pfam" id="PF00393">
    <property type="entry name" value="6PGD"/>
    <property type="match status" value="1"/>
</dbReference>
<keyword evidence="3" id="KW-0311">Gluconate utilization</keyword>
<dbReference type="Gene3D" id="3.40.50.720">
    <property type="entry name" value="NAD(P)-binding Rossmann-like Domain"/>
    <property type="match status" value="1"/>
</dbReference>
<protein>
    <submittedName>
        <fullName evidence="5">6-phosphogluconate dehydrogenase (Decarboxylating)</fullName>
    </submittedName>
</protein>
<dbReference type="GO" id="GO:0006098">
    <property type="term" value="P:pentose-phosphate shunt"/>
    <property type="evidence" value="ECO:0007669"/>
    <property type="project" value="InterPro"/>
</dbReference>
<dbReference type="AlphaFoldDB" id="A0A238Y4N7"/>
<evidence type="ECO:0000259" key="4">
    <source>
        <dbReference type="SMART" id="SM01350"/>
    </source>
</evidence>
<dbReference type="SUPFAM" id="SSF48179">
    <property type="entry name" value="6-phosphogluconate dehydrogenase C-terminal domain-like"/>
    <property type="match status" value="1"/>
</dbReference>
<organism evidence="5 6">
    <name type="scientific">Haloechinothrix alba</name>
    <dbReference type="NCBI Taxonomy" id="664784"/>
    <lineage>
        <taxon>Bacteria</taxon>
        <taxon>Bacillati</taxon>
        <taxon>Actinomycetota</taxon>
        <taxon>Actinomycetes</taxon>
        <taxon>Pseudonocardiales</taxon>
        <taxon>Pseudonocardiaceae</taxon>
        <taxon>Haloechinothrix</taxon>
    </lineage>
</organism>
<dbReference type="PRINTS" id="PR00076">
    <property type="entry name" value="6PGDHDRGNASE"/>
</dbReference>
<dbReference type="Pfam" id="PF03446">
    <property type="entry name" value="NAD_binding_2"/>
    <property type="match status" value="1"/>
</dbReference>
<dbReference type="GO" id="GO:0019521">
    <property type="term" value="P:D-gluconate metabolic process"/>
    <property type="evidence" value="ECO:0007669"/>
    <property type="project" value="UniProtKB-KW"/>
</dbReference>
<dbReference type="EMBL" id="FZNW01000013">
    <property type="protein sequence ID" value="SNR65751.1"/>
    <property type="molecule type" value="Genomic_DNA"/>
</dbReference>
<reference evidence="5 6" key="1">
    <citation type="submission" date="2017-06" db="EMBL/GenBank/DDBJ databases">
        <authorList>
            <person name="Kim H.J."/>
            <person name="Triplett B.A."/>
        </authorList>
    </citation>
    <scope>NUCLEOTIDE SEQUENCE [LARGE SCALE GENOMIC DNA]</scope>
    <source>
        <strain evidence="5 6">DSM 45207</strain>
    </source>
</reference>
<evidence type="ECO:0000313" key="5">
    <source>
        <dbReference type="EMBL" id="SNR65751.1"/>
    </source>
</evidence>
<keyword evidence="2" id="KW-0560">Oxidoreductase</keyword>
<dbReference type="InterPro" id="IPR004849">
    <property type="entry name" value="6DGDH_YqeC"/>
</dbReference>
<feature type="domain" description="6-phosphogluconate dehydrogenase C-terminal" evidence="4">
    <location>
        <begin position="187"/>
        <end position="335"/>
    </location>
</feature>
<dbReference type="InterPro" id="IPR036291">
    <property type="entry name" value="NAD(P)-bd_dom_sf"/>
</dbReference>
<sequence length="335" mass="35290">MQVGMVGAGRMGANLARRLTRAGHGCVVYDSDPEAVEPLRAEGVPTTSSLAELVAGLTTPRVVWLMVPVEHTGGVLDEVAASLDAGDVVIDGGNSYYRDAVTRARELDTGGIHFVDVGTSGGVYGLQRGFCLMIGGEPATVRWLDPVFRALAPGGVDGAAGSRSNGQVDGVGTAELGYLHCGPAGAGHFVKMVHNGIEYGQMAALAEGLEILQRAGIGDGAGVRPDDAEFYGYELDVARIAEVWRRGSVISSWLLDLTAGVLRDDPQMEGYSGHVADSGEGRWTVQTAVDEGVPAYVLTAALYERFSSRRDRGYADRVLSGMRHAFGGHQERQGS</sequence>
<dbReference type="SMART" id="SM01350">
    <property type="entry name" value="6PGD"/>
    <property type="match status" value="1"/>
</dbReference>
<dbReference type="NCBIfam" id="NF007161">
    <property type="entry name" value="PRK09599.1"/>
    <property type="match status" value="1"/>
</dbReference>
<evidence type="ECO:0000313" key="6">
    <source>
        <dbReference type="Proteomes" id="UP000198348"/>
    </source>
</evidence>
<dbReference type="NCBIfam" id="TIGR00872">
    <property type="entry name" value="gnd_rel"/>
    <property type="match status" value="1"/>
</dbReference>
<evidence type="ECO:0000256" key="1">
    <source>
        <dbReference type="ARBA" id="ARBA00008419"/>
    </source>
</evidence>
<dbReference type="InterPro" id="IPR008927">
    <property type="entry name" value="6-PGluconate_DH-like_C_sf"/>
</dbReference>
<dbReference type="OrthoDB" id="9804542at2"/>
<dbReference type="Proteomes" id="UP000198348">
    <property type="component" value="Unassembled WGS sequence"/>
</dbReference>
<dbReference type="InterPro" id="IPR006115">
    <property type="entry name" value="6PGDH_NADP-bd"/>
</dbReference>
<dbReference type="InterPro" id="IPR006183">
    <property type="entry name" value="Pgluconate_DH"/>
</dbReference>
<dbReference type="PANTHER" id="PTHR11811">
    <property type="entry name" value="6-PHOSPHOGLUCONATE DEHYDROGENASE"/>
    <property type="match status" value="1"/>
</dbReference>
<evidence type="ECO:0000256" key="2">
    <source>
        <dbReference type="ARBA" id="ARBA00023002"/>
    </source>
</evidence>
<dbReference type="InterPro" id="IPR006114">
    <property type="entry name" value="6PGDH_C"/>
</dbReference>
<comment type="similarity">
    <text evidence="1">Belongs to the 6-phosphogluconate dehydrogenase family.</text>
</comment>
<dbReference type="InterPro" id="IPR013328">
    <property type="entry name" value="6PGD_dom2"/>
</dbReference>